<evidence type="ECO:0000313" key="2">
    <source>
        <dbReference type="EMBL" id="VDC98917.1"/>
    </source>
</evidence>
<evidence type="ECO:0000256" key="1">
    <source>
        <dbReference type="SAM" id="MobiDB-lite"/>
    </source>
</evidence>
<name>A0A3P6B746_BRAOL</name>
<protein>
    <submittedName>
        <fullName evidence="2">Uncharacterized protein</fullName>
    </submittedName>
</protein>
<dbReference type="AlphaFoldDB" id="A0A3P6B746"/>
<feature type="compositionally biased region" description="Gly residues" evidence="1">
    <location>
        <begin position="92"/>
        <end position="103"/>
    </location>
</feature>
<feature type="compositionally biased region" description="Gly residues" evidence="1">
    <location>
        <begin position="117"/>
        <end position="171"/>
    </location>
</feature>
<proteinExistence type="predicted"/>
<organism evidence="2">
    <name type="scientific">Brassica oleracea</name>
    <name type="common">Wild cabbage</name>
    <dbReference type="NCBI Taxonomy" id="3712"/>
    <lineage>
        <taxon>Eukaryota</taxon>
        <taxon>Viridiplantae</taxon>
        <taxon>Streptophyta</taxon>
        <taxon>Embryophyta</taxon>
        <taxon>Tracheophyta</taxon>
        <taxon>Spermatophyta</taxon>
        <taxon>Magnoliopsida</taxon>
        <taxon>eudicotyledons</taxon>
        <taxon>Gunneridae</taxon>
        <taxon>Pentapetalae</taxon>
        <taxon>rosids</taxon>
        <taxon>malvids</taxon>
        <taxon>Brassicales</taxon>
        <taxon>Brassicaceae</taxon>
        <taxon>Brassiceae</taxon>
        <taxon>Brassica</taxon>
    </lineage>
</organism>
<reference evidence="2" key="1">
    <citation type="submission" date="2018-11" db="EMBL/GenBank/DDBJ databases">
        <authorList>
            <consortium name="Genoscope - CEA"/>
            <person name="William W."/>
        </authorList>
    </citation>
    <scope>NUCLEOTIDE SEQUENCE</scope>
</reference>
<sequence length="194" mass="19201">MKSVRERSSSRLVFFLFSTASIVLFLSSNYVNGLRDLKERDGSEIRSMSSTASSSVLEKNFYTNVSTRRFEHALVRENGNVDKSGNCKPRGGRGSGGGGVGGEGGKENPHKKKKRSGGGGGGGGGGGERGGGGGGGGGGGRGRGAAGGGGGGGGGSDGKGGGWGFGWGWGGDGPGQNGGYCWYPGCAKKVNGKS</sequence>
<accession>A0A3P6B746</accession>
<dbReference type="EMBL" id="LR031872">
    <property type="protein sequence ID" value="VDC98917.1"/>
    <property type="molecule type" value="Genomic_DNA"/>
</dbReference>
<feature type="region of interest" description="Disordered" evidence="1">
    <location>
        <begin position="76"/>
        <end position="171"/>
    </location>
</feature>
<gene>
    <name evidence="2" type="ORF">BOLC3T20278H</name>
</gene>